<dbReference type="Pfam" id="PF13510">
    <property type="entry name" value="Fer2_4"/>
    <property type="match status" value="1"/>
</dbReference>
<organism evidence="2 3">
    <name type="scientific">Pollutimonas nitritireducens</name>
    <dbReference type="NCBI Taxonomy" id="2045209"/>
    <lineage>
        <taxon>Bacteria</taxon>
        <taxon>Pseudomonadati</taxon>
        <taxon>Pseudomonadota</taxon>
        <taxon>Betaproteobacteria</taxon>
        <taxon>Burkholderiales</taxon>
        <taxon>Alcaligenaceae</taxon>
        <taxon>Pollutimonas</taxon>
    </lineage>
</organism>
<protein>
    <submittedName>
        <fullName evidence="2">NAD(FAD)-dependent dehydrogenase</fullName>
    </submittedName>
</protein>
<evidence type="ECO:0000256" key="1">
    <source>
        <dbReference type="ARBA" id="ARBA00023002"/>
    </source>
</evidence>
<dbReference type="GO" id="GO:0016491">
    <property type="term" value="F:oxidoreductase activity"/>
    <property type="evidence" value="ECO:0007669"/>
    <property type="project" value="UniProtKB-KW"/>
</dbReference>
<keyword evidence="1" id="KW-0560">Oxidoreductase</keyword>
<dbReference type="AlphaFoldDB" id="A0A2N4UE17"/>
<dbReference type="EMBL" id="PDNV01000008">
    <property type="protein sequence ID" value="PLC53264.1"/>
    <property type="molecule type" value="Genomic_DNA"/>
</dbReference>
<dbReference type="RefSeq" id="WP_102070534.1">
    <property type="nucleotide sequence ID" value="NZ_PDNV01000008.1"/>
</dbReference>
<reference evidence="2 3" key="1">
    <citation type="submission" date="2017-10" db="EMBL/GenBank/DDBJ databases">
        <title>Two draft genome sequences of Pusillimonas sp. strains isolated from a nitrate- and radionuclide-contaminated groundwater in Russia.</title>
        <authorList>
            <person name="Grouzdev D.S."/>
            <person name="Tourova T.P."/>
            <person name="Goeva M.A."/>
            <person name="Babich T.L."/>
            <person name="Sokolova D.S."/>
            <person name="Abdullin R."/>
            <person name="Poltaraus A.B."/>
            <person name="Toshchakov S.V."/>
            <person name="Nazina T.N."/>
        </authorList>
    </citation>
    <scope>NUCLEOTIDE SEQUENCE [LARGE SCALE GENOMIC DNA]</scope>
    <source>
        <strain evidence="2 3">JR1/69-2-13</strain>
    </source>
</reference>
<proteinExistence type="predicted"/>
<dbReference type="InterPro" id="IPR042204">
    <property type="entry name" value="2Fe-2S-bd_N"/>
</dbReference>
<dbReference type="Proteomes" id="UP000234328">
    <property type="component" value="Unassembled WGS sequence"/>
</dbReference>
<sequence length="111" mass="11729">MTTNLFSVLPGGISTSSIIISFNGETRRVPAGVSVAAALLGSGEMRLRASPVSGAPRAPYCMMGVCFECLVEIDGVPNRQGCLIPVRDGMQVRSQEGRAQLADQPESSHHE</sequence>
<keyword evidence="3" id="KW-1185">Reference proteome</keyword>
<dbReference type="SUPFAM" id="SSF54292">
    <property type="entry name" value="2Fe-2S ferredoxin-like"/>
    <property type="match status" value="1"/>
</dbReference>
<evidence type="ECO:0000313" key="3">
    <source>
        <dbReference type="Proteomes" id="UP000234328"/>
    </source>
</evidence>
<comment type="caution">
    <text evidence="2">The sequence shown here is derived from an EMBL/GenBank/DDBJ whole genome shotgun (WGS) entry which is preliminary data.</text>
</comment>
<gene>
    <name evidence="2" type="ORF">CR155_13355</name>
</gene>
<name>A0A2N4UE17_9BURK</name>
<dbReference type="Gene3D" id="3.10.20.440">
    <property type="entry name" value="2Fe-2S iron-sulphur cluster binding domain, sarcosine oxidase, alpha subunit, N-terminal domain"/>
    <property type="match status" value="1"/>
</dbReference>
<dbReference type="GO" id="GO:0051536">
    <property type="term" value="F:iron-sulfur cluster binding"/>
    <property type="evidence" value="ECO:0007669"/>
    <property type="project" value="InterPro"/>
</dbReference>
<evidence type="ECO:0000313" key="2">
    <source>
        <dbReference type="EMBL" id="PLC53264.1"/>
    </source>
</evidence>
<dbReference type="InterPro" id="IPR036010">
    <property type="entry name" value="2Fe-2S_ferredoxin-like_sf"/>
</dbReference>
<accession>A0A2N4UE17</accession>
<dbReference type="OrthoDB" id="573392at2"/>